<dbReference type="InterPro" id="IPR036908">
    <property type="entry name" value="RlpA-like_sf"/>
</dbReference>
<dbReference type="PANTHER" id="PTHR47480:SF1">
    <property type="entry name" value="EG45-LIKE DOMAIN CONTAINING PROTEIN 1"/>
    <property type="match status" value="1"/>
</dbReference>
<protein>
    <submittedName>
        <fullName evidence="1">Uncharacterized protein</fullName>
    </submittedName>
</protein>
<comment type="caution">
    <text evidence="1">The sequence shown here is derived from an EMBL/GenBank/DDBJ whole genome shotgun (WGS) entry which is preliminary data.</text>
</comment>
<dbReference type="AlphaFoldDB" id="A0AAW2C5G9"/>
<dbReference type="EMBL" id="JAZDWU010000009">
    <property type="protein sequence ID" value="KAK9992305.1"/>
    <property type="molecule type" value="Genomic_DNA"/>
</dbReference>
<sequence>MATRRSTTSDEIWNGGVACGRQYLVKCISGLVRDACDHNQTIQVKIVDYIGGISSPPSAFNTTMILSNIAFGSITNLATSLSINIEYQLSSKI</sequence>
<name>A0AAW2C5G9_9ROSI</name>
<organism evidence="1 2">
    <name type="scientific">Lithocarpus litseifolius</name>
    <dbReference type="NCBI Taxonomy" id="425828"/>
    <lineage>
        <taxon>Eukaryota</taxon>
        <taxon>Viridiplantae</taxon>
        <taxon>Streptophyta</taxon>
        <taxon>Embryophyta</taxon>
        <taxon>Tracheophyta</taxon>
        <taxon>Spermatophyta</taxon>
        <taxon>Magnoliopsida</taxon>
        <taxon>eudicotyledons</taxon>
        <taxon>Gunneridae</taxon>
        <taxon>Pentapetalae</taxon>
        <taxon>rosids</taxon>
        <taxon>fabids</taxon>
        <taxon>Fagales</taxon>
        <taxon>Fagaceae</taxon>
        <taxon>Lithocarpus</taxon>
    </lineage>
</organism>
<reference evidence="1 2" key="1">
    <citation type="submission" date="2024-01" db="EMBL/GenBank/DDBJ databases">
        <title>A telomere-to-telomere, gap-free genome of sweet tea (Lithocarpus litseifolius).</title>
        <authorList>
            <person name="Zhou J."/>
        </authorList>
    </citation>
    <scope>NUCLEOTIDE SEQUENCE [LARGE SCALE GENOMIC DNA]</scope>
    <source>
        <strain evidence="1">Zhou-2022a</strain>
        <tissue evidence="1">Leaf</tissue>
    </source>
</reference>
<evidence type="ECO:0000313" key="1">
    <source>
        <dbReference type="EMBL" id="KAK9992305.1"/>
    </source>
</evidence>
<dbReference type="SUPFAM" id="SSF50685">
    <property type="entry name" value="Barwin-like endoglucanases"/>
    <property type="match status" value="1"/>
</dbReference>
<proteinExistence type="predicted"/>
<keyword evidence="2" id="KW-1185">Reference proteome</keyword>
<dbReference type="Proteomes" id="UP001459277">
    <property type="component" value="Unassembled WGS sequence"/>
</dbReference>
<dbReference type="PANTHER" id="PTHR47480">
    <property type="entry name" value="EG45-LIKE DOMAIN CONTAINING PROTEIN"/>
    <property type="match status" value="1"/>
</dbReference>
<dbReference type="Gene3D" id="2.40.40.10">
    <property type="entry name" value="RlpA-like domain"/>
    <property type="match status" value="1"/>
</dbReference>
<gene>
    <name evidence="1" type="ORF">SO802_027290</name>
</gene>
<evidence type="ECO:0000313" key="2">
    <source>
        <dbReference type="Proteomes" id="UP001459277"/>
    </source>
</evidence>
<accession>A0AAW2C5G9</accession>